<organism evidence="1 2">
    <name type="scientific">Chitinophaga horti</name>
    <dbReference type="NCBI Taxonomy" id="2920382"/>
    <lineage>
        <taxon>Bacteria</taxon>
        <taxon>Pseudomonadati</taxon>
        <taxon>Bacteroidota</taxon>
        <taxon>Chitinophagia</taxon>
        <taxon>Chitinophagales</taxon>
        <taxon>Chitinophagaceae</taxon>
        <taxon>Chitinophaga</taxon>
    </lineage>
</organism>
<dbReference type="EMBL" id="CP107006">
    <property type="protein sequence ID" value="UYQ95019.1"/>
    <property type="molecule type" value="Genomic_DNA"/>
</dbReference>
<evidence type="ECO:0000313" key="1">
    <source>
        <dbReference type="EMBL" id="UYQ95019.1"/>
    </source>
</evidence>
<evidence type="ECO:0000313" key="2">
    <source>
        <dbReference type="Proteomes" id="UP001162741"/>
    </source>
</evidence>
<gene>
    <name evidence="1" type="ORF">MKQ68_07920</name>
</gene>
<protein>
    <submittedName>
        <fullName evidence="1">Uncharacterized protein</fullName>
    </submittedName>
</protein>
<dbReference type="Proteomes" id="UP001162741">
    <property type="component" value="Chromosome"/>
</dbReference>
<dbReference type="RefSeq" id="WP_264282824.1">
    <property type="nucleotide sequence ID" value="NZ_CP107006.1"/>
</dbReference>
<sequence>MRINRYAQEGKSDNYQHAEARGLLKAGEAAALLTKRFGTKIAAAELTVFSKEWHHAGVFSGKGGSVKGRRVYFFSPEQLEQISLNAILANRLKTKPEPDNEIVQGWYIQFFKMTDPATYKRYSKPFVGIYKGPASKKPKGFRPLSDEAFEIALKQRGKALLPGEVPKF</sequence>
<name>A0ABY6JA22_9BACT</name>
<proteinExistence type="predicted"/>
<accession>A0ABY6JA22</accession>
<keyword evidence="2" id="KW-1185">Reference proteome</keyword>
<reference evidence="1" key="1">
    <citation type="submission" date="2022-10" db="EMBL/GenBank/DDBJ databases">
        <title>Chitinophaga sp. nov., isolated from soil.</title>
        <authorList>
            <person name="Jeon C.O."/>
        </authorList>
    </citation>
    <scope>NUCLEOTIDE SEQUENCE</scope>
    <source>
        <strain evidence="1">R8</strain>
    </source>
</reference>